<dbReference type="Proteomes" id="UP000321533">
    <property type="component" value="Chromosome"/>
</dbReference>
<dbReference type="OrthoDB" id="673636at2"/>
<evidence type="ECO:0000313" key="2">
    <source>
        <dbReference type="Proteomes" id="UP000321533"/>
    </source>
</evidence>
<sequence>MGVYNKSDLLFNDYTWNEPAEHVKLQGVPDRNMFMRYEGNEILYMINYACEMMGCKSKTEAGRMEILLHEKLPLEVKSQNSVYSWLQKEYNMVPKEQ</sequence>
<keyword evidence="2" id="KW-1185">Reference proteome</keyword>
<dbReference type="RefSeq" id="WP_147188274.1">
    <property type="nucleotide sequence ID" value="NZ_CP042435.1"/>
</dbReference>
<reference evidence="1 2" key="1">
    <citation type="journal article" date="2016" name="Int. J. Syst. Evol. Microbiol.">
        <title>Panacibacter ginsenosidivorans gen. nov., sp. nov., with ginsenoside converting activity isolated from soil of a ginseng field.</title>
        <authorList>
            <person name="Siddiqi M.Z."/>
            <person name="Muhammad Shafi S."/>
            <person name="Choi K.D."/>
            <person name="Im W.T."/>
        </authorList>
    </citation>
    <scope>NUCLEOTIDE SEQUENCE [LARGE SCALE GENOMIC DNA]</scope>
    <source>
        <strain evidence="1 2">Gsoil1550</strain>
    </source>
</reference>
<dbReference type="AlphaFoldDB" id="A0A5B8V523"/>
<name>A0A5B8V523_9BACT</name>
<dbReference type="EMBL" id="CP042435">
    <property type="protein sequence ID" value="QEC66474.1"/>
    <property type="molecule type" value="Genomic_DNA"/>
</dbReference>
<dbReference type="KEGG" id="pgin:FRZ67_03880"/>
<organism evidence="1 2">
    <name type="scientific">Panacibacter ginsenosidivorans</name>
    <dbReference type="NCBI Taxonomy" id="1813871"/>
    <lineage>
        <taxon>Bacteria</taxon>
        <taxon>Pseudomonadati</taxon>
        <taxon>Bacteroidota</taxon>
        <taxon>Chitinophagia</taxon>
        <taxon>Chitinophagales</taxon>
        <taxon>Chitinophagaceae</taxon>
        <taxon>Panacibacter</taxon>
    </lineage>
</organism>
<proteinExistence type="predicted"/>
<gene>
    <name evidence="1" type="ORF">FRZ67_03880</name>
</gene>
<accession>A0A5B8V523</accession>
<protein>
    <submittedName>
        <fullName evidence="1">Uncharacterized protein</fullName>
    </submittedName>
</protein>
<evidence type="ECO:0000313" key="1">
    <source>
        <dbReference type="EMBL" id="QEC66474.1"/>
    </source>
</evidence>